<evidence type="ECO:0000313" key="1">
    <source>
        <dbReference type="EMBL" id="PJB99736.1"/>
    </source>
</evidence>
<gene>
    <name evidence="1" type="ORF">CO077_00100</name>
</gene>
<proteinExistence type="predicted"/>
<name>A0A2M8DNL7_9BACT</name>
<evidence type="ECO:0000313" key="2">
    <source>
        <dbReference type="Proteomes" id="UP000228875"/>
    </source>
</evidence>
<reference evidence="2" key="1">
    <citation type="submission" date="2017-09" db="EMBL/GenBank/DDBJ databases">
        <title>Depth-based differentiation of microbial function through sediment-hosted aquifers and enrichment of novel symbionts in the deep terrestrial subsurface.</title>
        <authorList>
            <person name="Probst A.J."/>
            <person name="Ladd B."/>
            <person name="Jarett J.K."/>
            <person name="Geller-Mcgrath D.E."/>
            <person name="Sieber C.M.K."/>
            <person name="Emerson J.B."/>
            <person name="Anantharaman K."/>
            <person name="Thomas B.C."/>
            <person name="Malmstrom R."/>
            <person name="Stieglmeier M."/>
            <person name="Klingl A."/>
            <person name="Woyke T."/>
            <person name="Ryan C.M."/>
            <person name="Banfield J.F."/>
        </authorList>
    </citation>
    <scope>NUCLEOTIDE SEQUENCE [LARGE SCALE GENOMIC DNA]</scope>
</reference>
<dbReference type="Proteomes" id="UP000228875">
    <property type="component" value="Unassembled WGS sequence"/>
</dbReference>
<organism evidence="1 2">
    <name type="scientific">Candidatus Nealsonbacteria bacterium CG_4_9_14_0_8_um_filter_35_12</name>
    <dbReference type="NCBI Taxonomy" id="1974692"/>
    <lineage>
        <taxon>Bacteria</taxon>
        <taxon>Candidatus Nealsoniibacteriota</taxon>
    </lineage>
</organism>
<comment type="caution">
    <text evidence="1">The sequence shown here is derived from an EMBL/GenBank/DDBJ whole genome shotgun (WGS) entry which is preliminary data.</text>
</comment>
<sequence length="139" mass="16054">MKKIGQLAEKMRKIYGKRKRKLVEEQKLLELRGEIESLAKDLGLLHFLVNIAWQRSLKVKQIIKEAEGIIVGVPIETPLAYYDIWILPPKSSIIRESTKPIDRPPDEKIKTLLILLPTQEKIRFIDFLPGEDCGHFIKG</sequence>
<protein>
    <submittedName>
        <fullName evidence="1">Uncharacterized protein</fullName>
    </submittedName>
</protein>
<accession>A0A2M8DNL7</accession>
<dbReference type="AlphaFoldDB" id="A0A2M8DNL7"/>
<dbReference type="EMBL" id="PFTB01000004">
    <property type="protein sequence ID" value="PJB99736.1"/>
    <property type="molecule type" value="Genomic_DNA"/>
</dbReference>